<reference evidence="1 2" key="1">
    <citation type="journal article" date="2019" name="Int. J. Syst. Evol. Microbiol.">
        <title>The Global Catalogue of Microorganisms (GCM) 10K type strain sequencing project: providing services to taxonomists for standard genome sequencing and annotation.</title>
        <authorList>
            <consortium name="The Broad Institute Genomics Platform"/>
            <consortium name="The Broad Institute Genome Sequencing Center for Infectious Disease"/>
            <person name="Wu L."/>
            <person name="Ma J."/>
        </authorList>
    </citation>
    <scope>NUCLEOTIDE SEQUENCE [LARGE SCALE GENOMIC DNA]</scope>
    <source>
        <strain evidence="1 2">JCM 14969</strain>
    </source>
</reference>
<dbReference type="RefSeq" id="WP_344218694.1">
    <property type="nucleotide sequence ID" value="NZ_BAAAOS010000038.1"/>
</dbReference>
<dbReference type="EMBL" id="BAAAOS010000038">
    <property type="protein sequence ID" value="GAA1593283.1"/>
    <property type="molecule type" value="Genomic_DNA"/>
</dbReference>
<organism evidence="1 2">
    <name type="scientific">Kribbella sancticallisti</name>
    <dbReference type="NCBI Taxonomy" id="460087"/>
    <lineage>
        <taxon>Bacteria</taxon>
        <taxon>Bacillati</taxon>
        <taxon>Actinomycetota</taxon>
        <taxon>Actinomycetes</taxon>
        <taxon>Propionibacteriales</taxon>
        <taxon>Kribbellaceae</taxon>
        <taxon>Kribbella</taxon>
    </lineage>
</organism>
<accession>A0ABN2E373</accession>
<dbReference type="Proteomes" id="UP001500393">
    <property type="component" value="Unassembled WGS sequence"/>
</dbReference>
<comment type="caution">
    <text evidence="1">The sequence shown here is derived from an EMBL/GenBank/DDBJ whole genome shotgun (WGS) entry which is preliminary data.</text>
</comment>
<evidence type="ECO:0000313" key="1">
    <source>
        <dbReference type="EMBL" id="GAA1593283.1"/>
    </source>
</evidence>
<keyword evidence="2" id="KW-1185">Reference proteome</keyword>
<protein>
    <submittedName>
        <fullName evidence="1">Uncharacterized protein</fullName>
    </submittedName>
</protein>
<gene>
    <name evidence="1" type="ORF">GCM10009789_54140</name>
</gene>
<sequence length="58" mass="6647">MDDVRQEVEKDSKGWPILRSAQDLDCDGKNPTTGRTCVLGYHRGNHRDETGTEWLDDE</sequence>
<proteinExistence type="predicted"/>
<evidence type="ECO:0000313" key="2">
    <source>
        <dbReference type="Proteomes" id="UP001500393"/>
    </source>
</evidence>
<name>A0ABN2E373_9ACTN</name>